<dbReference type="GO" id="GO:0008270">
    <property type="term" value="F:zinc ion binding"/>
    <property type="evidence" value="ECO:0007669"/>
    <property type="project" value="InterPro"/>
</dbReference>
<dbReference type="EC" id="2.7.11.1" evidence="1"/>
<evidence type="ECO:0000256" key="2">
    <source>
        <dbReference type="ARBA" id="ARBA00022527"/>
    </source>
</evidence>
<comment type="caution">
    <text evidence="13">The sequence shown here is derived from an EMBL/GenBank/DDBJ whole genome shotgun (WGS) entry which is preliminary data.</text>
</comment>
<feature type="region of interest" description="Disordered" evidence="11">
    <location>
        <begin position="413"/>
        <end position="437"/>
    </location>
</feature>
<dbReference type="GO" id="GO:0006624">
    <property type="term" value="P:vacuolar protein processing"/>
    <property type="evidence" value="ECO:0007669"/>
    <property type="project" value="TreeGrafter"/>
</dbReference>
<comment type="catalytic activity">
    <reaction evidence="9">
        <text>L-seryl-[protein] + ATP = O-phospho-L-seryl-[protein] + ADP + H(+)</text>
        <dbReference type="Rhea" id="RHEA:17989"/>
        <dbReference type="Rhea" id="RHEA-COMP:9863"/>
        <dbReference type="Rhea" id="RHEA-COMP:11604"/>
        <dbReference type="ChEBI" id="CHEBI:15378"/>
        <dbReference type="ChEBI" id="CHEBI:29999"/>
        <dbReference type="ChEBI" id="CHEBI:30616"/>
        <dbReference type="ChEBI" id="CHEBI:83421"/>
        <dbReference type="ChEBI" id="CHEBI:456216"/>
        <dbReference type="EC" id="2.7.11.1"/>
    </reaction>
</comment>
<reference evidence="14" key="1">
    <citation type="journal article" date="2014" name="Genome Announc.">
        <title>Draft genome sequence of the formaldehyde-resistant fungus Byssochlamys spectabilis No. 5 (anamorph Paecilomyces variotii No. 5) (NBRC109023).</title>
        <authorList>
            <person name="Oka T."/>
            <person name="Ekino K."/>
            <person name="Fukuda K."/>
            <person name="Nomura Y."/>
        </authorList>
    </citation>
    <scope>NUCLEOTIDE SEQUENCE [LARGE SCALE GENOMIC DNA]</scope>
    <source>
        <strain evidence="14">No. 5 / NBRC 109023</strain>
    </source>
</reference>
<dbReference type="OrthoDB" id="248923at2759"/>
<dbReference type="InParanoid" id="V5HWD3"/>
<feature type="compositionally biased region" description="Polar residues" evidence="11">
    <location>
        <begin position="1123"/>
        <end position="1134"/>
    </location>
</feature>
<evidence type="ECO:0000256" key="3">
    <source>
        <dbReference type="ARBA" id="ARBA00022679"/>
    </source>
</evidence>
<feature type="region of interest" description="Disordered" evidence="11">
    <location>
        <begin position="530"/>
        <end position="550"/>
    </location>
</feature>
<dbReference type="InterPro" id="IPR000719">
    <property type="entry name" value="Prot_kinase_dom"/>
</dbReference>
<dbReference type="FunFam" id="3.30.200.20:FF:000374">
    <property type="entry name" value="Serine/threonine protein kinase"/>
    <property type="match status" value="1"/>
</dbReference>
<keyword evidence="3" id="KW-0808">Transferase</keyword>
<dbReference type="AlphaFoldDB" id="V5HWD3"/>
<feature type="domain" description="Protein kinase" evidence="12">
    <location>
        <begin position="88"/>
        <end position="471"/>
    </location>
</feature>
<dbReference type="PANTHER" id="PTHR45998">
    <property type="entry name" value="SERINE/THREONINE-PROTEIN KINASE 16"/>
    <property type="match status" value="1"/>
</dbReference>
<dbReference type="GO" id="GO:0006351">
    <property type="term" value="P:DNA-templated transcription"/>
    <property type="evidence" value="ECO:0007669"/>
    <property type="project" value="InterPro"/>
</dbReference>
<dbReference type="eggNOG" id="KOG2345">
    <property type="taxonomic scope" value="Eukaryota"/>
</dbReference>
<feature type="compositionally biased region" description="Acidic residues" evidence="11">
    <location>
        <begin position="266"/>
        <end position="278"/>
    </location>
</feature>
<dbReference type="Gene3D" id="1.10.510.10">
    <property type="entry name" value="Transferase(Phosphotransferase) domain 1"/>
    <property type="match status" value="2"/>
</dbReference>
<evidence type="ECO:0000256" key="5">
    <source>
        <dbReference type="ARBA" id="ARBA00022777"/>
    </source>
</evidence>
<dbReference type="InterPro" id="IPR008271">
    <property type="entry name" value="Ser/Thr_kinase_AS"/>
</dbReference>
<dbReference type="GO" id="GO:0005773">
    <property type="term" value="C:vacuole"/>
    <property type="evidence" value="ECO:0007669"/>
    <property type="project" value="GOC"/>
</dbReference>
<dbReference type="GO" id="GO:0004674">
    <property type="term" value="F:protein serine/threonine kinase activity"/>
    <property type="evidence" value="ECO:0007669"/>
    <property type="project" value="UniProtKB-KW"/>
</dbReference>
<sequence>MVTPSMRPFSYIHLAQLSRLKLEPRDLAASCDRTPGPSSSTRTPVQSSSGRFDPDRMAQYFFDLLYTFTDCMCCFPNSPQLKINNRSFKLLRLLGEGGFSYVYLVQDKATSELFALKKIRCPFGQESVSQALKEVEAYSLFTGTRNIIHSVDHAVVTESASKFRADGGDSGKTVYIVLPYYQRGNLQDSINANLVNHTRFPEKRLMQLILGVAKALKAMHQYRVNRNAPTTRKAKAIRREGEDADDDTAVKAGKPKRRQTHRMEATPEEDEEEPLMDDEVTRSQEGVQEGDFRPYAHRDIKPGNIMIDDDGRTPILMDLGSLAPSPIAITSRSLALAVQDTAAEHSTMPYRAPELFDVKTGSIIDTKVDIWSLGCTLYACLVGKSPFEARSEETGGSLSMCVLGGDWRFPDEKSGAAKGKGKAGAAQNGASNDNEPTISEPVKEVVRKCLQVEPAERPDVDELIQMLQNVIQTLPDDEEIAPSRRHKRKYVEEDVFARLRRYEDLLKKNNIDTSTNDGWVHYGVESRTVSQGPPPAAAAAASLPVSSGQRTKSTEKEKYVALDSIWTVKHVLMSLSNLWVYLSDELRNPSQDRLAKASPAPEIVSPNRAGLAEPSPDGNFLLLGSVPLDIDLTSAHPRPSHIFRLWQIFLNQVHPLTKILHAPTVQQQILEASDDIQNIPKELEALMFVIYFFAAHGLKQSDCENLFGEDKSVLVSRYCTAAQKALIAADFISSSSLMTLQAFVLFLFATHKSNSLYILAGVAMRIGQRLNLAQYQPGPDVSPFESEMRLRLWWQIAFLDLRASRAVGLHSSSSLQLRASRPLGPDLTEIDEDDVRLPLNVNDSDLYPEMSSLPIEHSGPTEMIYCLMKYDAALYLRHSPVAAPLKGRPQLLGTPALPVTVKDQILDELEDVFNRKYLRYCDPRIPLHLITLTMAGLATSRLRFLSHHPRQYPDGQASLSREENDMLFATSVKLLQFDTQLRKIQFLDYFPWHGNAKGQLDAFIYALSDLRRRTTGDIVANAWEQVEILFEEHPELITDRENSLYSALRELTLSAWEARKTELIRHRQHDPSNTEPLEPNFITQILSYANNSQTQSQPNNNSTSNSNNNNNQTPNTDMLPPENSMSIPEITQNPPHRPLRRADHPLNNTGNSGYMDFQNGQSATTAAAGGVGLPMGDNDEMDWTYWEDLMQGQNQNQNSSLIFQSLDGDYYGRPFFEQNRFWQ</sequence>
<feature type="binding site" evidence="10">
    <location>
        <position position="117"/>
    </location>
    <ligand>
        <name>ATP</name>
        <dbReference type="ChEBI" id="CHEBI:30616"/>
    </ligand>
</feature>
<dbReference type="InterPro" id="IPR017441">
    <property type="entry name" value="Protein_kinase_ATP_BS"/>
</dbReference>
<evidence type="ECO:0000256" key="4">
    <source>
        <dbReference type="ARBA" id="ARBA00022741"/>
    </source>
</evidence>
<dbReference type="PROSITE" id="PS00108">
    <property type="entry name" value="PROTEIN_KINASE_ST"/>
    <property type="match status" value="1"/>
</dbReference>
<accession>V5HWD3</accession>
<dbReference type="HOGENOM" id="CLU_268426_0_0_1"/>
<feature type="compositionally biased region" description="Low complexity" evidence="11">
    <location>
        <begin position="1092"/>
        <end position="1116"/>
    </location>
</feature>
<name>V5HWD3_BYSSN</name>
<keyword evidence="2 13" id="KW-0723">Serine/threonine-protein kinase</keyword>
<keyword evidence="6 10" id="KW-0067">ATP-binding</keyword>
<evidence type="ECO:0000256" key="8">
    <source>
        <dbReference type="ARBA" id="ARBA00047899"/>
    </source>
</evidence>
<dbReference type="CDD" id="cd12148">
    <property type="entry name" value="fungal_TF_MHR"/>
    <property type="match status" value="1"/>
</dbReference>
<dbReference type="EMBL" id="BAUL01000079">
    <property type="protein sequence ID" value="GAD94105.1"/>
    <property type="molecule type" value="Genomic_DNA"/>
</dbReference>
<dbReference type="PROSITE" id="PS50011">
    <property type="entry name" value="PROTEIN_KINASE_DOM"/>
    <property type="match status" value="1"/>
</dbReference>
<dbReference type="GO" id="GO:0005794">
    <property type="term" value="C:Golgi apparatus"/>
    <property type="evidence" value="ECO:0007669"/>
    <property type="project" value="TreeGrafter"/>
</dbReference>
<feature type="region of interest" description="Disordered" evidence="11">
    <location>
        <begin position="1092"/>
        <end position="1143"/>
    </location>
</feature>
<dbReference type="SUPFAM" id="SSF56112">
    <property type="entry name" value="Protein kinase-like (PK-like)"/>
    <property type="match status" value="1"/>
</dbReference>
<dbReference type="InterPro" id="IPR007219">
    <property type="entry name" value="XnlR_reg_dom"/>
</dbReference>
<keyword evidence="14" id="KW-1185">Reference proteome</keyword>
<comment type="catalytic activity">
    <reaction evidence="8">
        <text>L-threonyl-[protein] + ATP = O-phospho-L-threonyl-[protein] + ADP + H(+)</text>
        <dbReference type="Rhea" id="RHEA:46608"/>
        <dbReference type="Rhea" id="RHEA-COMP:11060"/>
        <dbReference type="Rhea" id="RHEA-COMP:11605"/>
        <dbReference type="ChEBI" id="CHEBI:15378"/>
        <dbReference type="ChEBI" id="CHEBI:30013"/>
        <dbReference type="ChEBI" id="CHEBI:30616"/>
        <dbReference type="ChEBI" id="CHEBI:61977"/>
        <dbReference type="ChEBI" id="CHEBI:456216"/>
        <dbReference type="EC" id="2.7.11.1"/>
    </reaction>
</comment>
<feature type="compositionally biased region" description="Low complexity" evidence="11">
    <location>
        <begin position="37"/>
        <end position="49"/>
    </location>
</feature>
<organism evidence="13 14">
    <name type="scientific">Byssochlamys spectabilis (strain No. 5 / NBRC 109023)</name>
    <name type="common">Paecilomyces variotii</name>
    <dbReference type="NCBI Taxonomy" id="1356009"/>
    <lineage>
        <taxon>Eukaryota</taxon>
        <taxon>Fungi</taxon>
        <taxon>Dikarya</taxon>
        <taxon>Ascomycota</taxon>
        <taxon>Pezizomycotina</taxon>
        <taxon>Eurotiomycetes</taxon>
        <taxon>Eurotiomycetidae</taxon>
        <taxon>Eurotiales</taxon>
        <taxon>Thermoascaceae</taxon>
        <taxon>Paecilomyces</taxon>
    </lineage>
</organism>
<protein>
    <recommendedName>
        <fullName evidence="1">non-specific serine/threonine protein kinase</fullName>
        <ecNumber evidence="1">2.7.11.1</ecNumber>
    </recommendedName>
</protein>
<dbReference type="SMART" id="SM00220">
    <property type="entry name" value="S_TKc"/>
    <property type="match status" value="1"/>
</dbReference>
<dbReference type="GO" id="GO:0003677">
    <property type="term" value="F:DNA binding"/>
    <property type="evidence" value="ECO:0007669"/>
    <property type="project" value="InterPro"/>
</dbReference>
<keyword evidence="4 10" id="KW-0547">Nucleotide-binding</keyword>
<evidence type="ECO:0000313" key="13">
    <source>
        <dbReference type="EMBL" id="GAD94105.1"/>
    </source>
</evidence>
<feature type="region of interest" description="Disordered" evidence="11">
    <location>
        <begin position="29"/>
        <end position="51"/>
    </location>
</feature>
<dbReference type="GO" id="GO:0005524">
    <property type="term" value="F:ATP binding"/>
    <property type="evidence" value="ECO:0007669"/>
    <property type="project" value="UniProtKB-UniRule"/>
</dbReference>
<keyword evidence="7" id="KW-0539">Nucleus</keyword>
<proteinExistence type="predicted"/>
<dbReference type="InterPro" id="IPR052239">
    <property type="entry name" value="Ser/Thr-specific_kinases"/>
</dbReference>
<dbReference type="Pfam" id="PF04082">
    <property type="entry name" value="Fungal_trans"/>
    <property type="match status" value="1"/>
</dbReference>
<dbReference type="Pfam" id="PF00069">
    <property type="entry name" value="Pkinase"/>
    <property type="match status" value="2"/>
</dbReference>
<dbReference type="PROSITE" id="PS00107">
    <property type="entry name" value="PROTEIN_KINASE_ATP"/>
    <property type="match status" value="1"/>
</dbReference>
<feature type="region of interest" description="Disordered" evidence="11">
    <location>
        <begin position="230"/>
        <end position="279"/>
    </location>
</feature>
<dbReference type="GO" id="GO:0032889">
    <property type="term" value="P:regulation of vacuole fusion, non-autophagic"/>
    <property type="evidence" value="ECO:0007669"/>
    <property type="project" value="TreeGrafter"/>
</dbReference>
<evidence type="ECO:0000259" key="12">
    <source>
        <dbReference type="PROSITE" id="PS50011"/>
    </source>
</evidence>
<evidence type="ECO:0000256" key="10">
    <source>
        <dbReference type="PROSITE-ProRule" id="PRU10141"/>
    </source>
</evidence>
<evidence type="ECO:0000256" key="7">
    <source>
        <dbReference type="ARBA" id="ARBA00023242"/>
    </source>
</evidence>
<dbReference type="FunFam" id="1.10.510.10:FF:000728">
    <property type="entry name" value="Serine/threonine protein kinase, putative"/>
    <property type="match status" value="1"/>
</dbReference>
<gene>
    <name evidence="13" type="ORF">PVAR5_2726</name>
</gene>
<evidence type="ECO:0000256" key="1">
    <source>
        <dbReference type="ARBA" id="ARBA00012513"/>
    </source>
</evidence>
<keyword evidence="5 13" id="KW-0418">Kinase</keyword>
<evidence type="ECO:0000256" key="9">
    <source>
        <dbReference type="ARBA" id="ARBA00048679"/>
    </source>
</evidence>
<dbReference type="FunFam" id="1.10.510.10:FF:000550">
    <property type="entry name" value="Serine/threonine kinase 16"/>
    <property type="match status" value="1"/>
</dbReference>
<feature type="compositionally biased region" description="Low complexity" evidence="11">
    <location>
        <begin position="423"/>
        <end position="432"/>
    </location>
</feature>
<evidence type="ECO:0000313" key="14">
    <source>
        <dbReference type="Proteomes" id="UP000018001"/>
    </source>
</evidence>
<dbReference type="InterPro" id="IPR011009">
    <property type="entry name" value="Kinase-like_dom_sf"/>
</dbReference>
<dbReference type="Proteomes" id="UP000018001">
    <property type="component" value="Unassembled WGS sequence"/>
</dbReference>
<dbReference type="PANTHER" id="PTHR45998:SF2">
    <property type="entry name" value="SERINE_THREONINE-PROTEIN KINASE 16"/>
    <property type="match status" value="1"/>
</dbReference>
<evidence type="ECO:0000256" key="11">
    <source>
        <dbReference type="SAM" id="MobiDB-lite"/>
    </source>
</evidence>
<evidence type="ECO:0000256" key="6">
    <source>
        <dbReference type="ARBA" id="ARBA00022840"/>
    </source>
</evidence>